<gene>
    <name evidence="3" type="ORF">SAMN04488074_104325</name>
</gene>
<keyword evidence="1" id="KW-1133">Transmembrane helix</keyword>
<name>A0A1G8ZD61_9PSEU</name>
<reference evidence="4" key="1">
    <citation type="submission" date="2016-10" db="EMBL/GenBank/DDBJ databases">
        <authorList>
            <person name="Varghese N."/>
            <person name="Submissions S."/>
        </authorList>
    </citation>
    <scope>NUCLEOTIDE SEQUENCE [LARGE SCALE GENOMIC DNA]</scope>
    <source>
        <strain evidence="4">DSM 44796</strain>
    </source>
</reference>
<dbReference type="AlphaFoldDB" id="A0A1G8ZD61"/>
<dbReference type="Pfam" id="PF00092">
    <property type="entry name" value="VWA"/>
    <property type="match status" value="1"/>
</dbReference>
<protein>
    <submittedName>
        <fullName evidence="3">Extracellular solute-binding protein</fullName>
    </submittedName>
</protein>
<dbReference type="CDD" id="cd00198">
    <property type="entry name" value="vWFA"/>
    <property type="match status" value="1"/>
</dbReference>
<sequence>MEDVDQRRSSTAPRYAGALMLTAVAGHLLSETATGALATWQSWVLYGIGATLLVLSASAIDRLNQLVKRIRLRWAVFTAVLVAAAGLVAVAAPPVVAYGRVLLLGCPQPTEVRVLTSQDAAPAIKEVARKFEQHTAAENHGCRTARLYVFSAPGNRGAIALRSSWSSQDLREIGPHPDVWLPDSTTETNEVVRRTGGIGSAVRITPGDSVAFSPVVLAVPAPIAQDVVSGSPERWGDLLTKVGSTGTGIGRPNPLTAIDGRLATAALYETLEPAVVERRVTEADRPQPGAAMITTEQVLLRHNKTSCARKPCLTALYPSDTYRADYPLNLVEWDAQGVSNLAARTPSKAFQAWLGTQEGMTALNAAGLRPARQAAGAEFREEFGVRAGLALDRAEAAPGEEAQTAFFKKYEQAKRDGRVWLTLDASGSMAEPTATGEKRFAVAVDGVRKALTQMGVRDTYGLSVFNNNEVRPLISLGRRDKEATASALNGVQPSGGTPLYQAILDSLDRVGADDADHVSAVIALTDGEDTTSAQTRQDVVNAVRQKGIRVFVVAVGEASCAAHALTSITDAAGGECRDSTTDTLGDDLAALFRRVWGGAG</sequence>
<dbReference type="SUPFAM" id="SSF53300">
    <property type="entry name" value="vWA-like"/>
    <property type="match status" value="1"/>
</dbReference>
<keyword evidence="1" id="KW-0472">Membrane</keyword>
<dbReference type="SMART" id="SM00327">
    <property type="entry name" value="VWA"/>
    <property type="match status" value="1"/>
</dbReference>
<feature type="transmembrane region" description="Helical" evidence="1">
    <location>
        <begin position="72"/>
        <end position="92"/>
    </location>
</feature>
<keyword evidence="1" id="KW-0812">Transmembrane</keyword>
<dbReference type="InterPro" id="IPR036465">
    <property type="entry name" value="vWFA_dom_sf"/>
</dbReference>
<dbReference type="SUPFAM" id="SSF53850">
    <property type="entry name" value="Periplasmic binding protein-like II"/>
    <property type="match status" value="1"/>
</dbReference>
<feature type="transmembrane region" description="Helical" evidence="1">
    <location>
        <begin position="42"/>
        <end position="60"/>
    </location>
</feature>
<organism evidence="3 4">
    <name type="scientific">Lentzea albidocapillata subsp. violacea</name>
    <dbReference type="NCBI Taxonomy" id="128104"/>
    <lineage>
        <taxon>Bacteria</taxon>
        <taxon>Bacillati</taxon>
        <taxon>Actinomycetota</taxon>
        <taxon>Actinomycetes</taxon>
        <taxon>Pseudonocardiales</taxon>
        <taxon>Pseudonocardiaceae</taxon>
        <taxon>Lentzea</taxon>
    </lineage>
</organism>
<dbReference type="InterPro" id="IPR002035">
    <property type="entry name" value="VWF_A"/>
</dbReference>
<evidence type="ECO:0000256" key="1">
    <source>
        <dbReference type="SAM" id="Phobius"/>
    </source>
</evidence>
<dbReference type="EMBL" id="FNET01000004">
    <property type="protein sequence ID" value="SDK13039.1"/>
    <property type="molecule type" value="Genomic_DNA"/>
</dbReference>
<accession>A0A1G8ZD61</accession>
<evidence type="ECO:0000259" key="2">
    <source>
        <dbReference type="PROSITE" id="PS50234"/>
    </source>
</evidence>
<dbReference type="Proteomes" id="UP000199682">
    <property type="component" value="Unassembled WGS sequence"/>
</dbReference>
<feature type="domain" description="VWFA" evidence="2">
    <location>
        <begin position="418"/>
        <end position="595"/>
    </location>
</feature>
<proteinExistence type="predicted"/>
<dbReference type="Gene3D" id="3.40.50.410">
    <property type="entry name" value="von Willebrand factor, type A domain"/>
    <property type="match status" value="1"/>
</dbReference>
<dbReference type="PROSITE" id="PS50234">
    <property type="entry name" value="VWFA"/>
    <property type="match status" value="1"/>
</dbReference>
<dbReference type="RefSeq" id="WP_090005911.1">
    <property type="nucleotide sequence ID" value="NZ_FNET01000004.1"/>
</dbReference>
<evidence type="ECO:0000313" key="4">
    <source>
        <dbReference type="Proteomes" id="UP000199682"/>
    </source>
</evidence>
<dbReference type="Pfam" id="PF13531">
    <property type="entry name" value="SBP_bac_11"/>
    <property type="match status" value="1"/>
</dbReference>
<evidence type="ECO:0000313" key="3">
    <source>
        <dbReference type="EMBL" id="SDK13039.1"/>
    </source>
</evidence>
<feature type="transmembrane region" description="Helical" evidence="1">
    <location>
        <begin position="12"/>
        <end position="30"/>
    </location>
</feature>